<dbReference type="AlphaFoldDB" id="X0XLW4"/>
<accession>X0XLW4</accession>
<gene>
    <name evidence="1" type="ORF">S01H1_84753</name>
</gene>
<name>X0XLW4_9ZZZZ</name>
<comment type="caution">
    <text evidence="1">The sequence shown here is derived from an EMBL/GenBank/DDBJ whole genome shotgun (WGS) entry which is preliminary data.</text>
</comment>
<feature type="non-terminal residue" evidence="1">
    <location>
        <position position="1"/>
    </location>
</feature>
<protein>
    <submittedName>
        <fullName evidence="1">Uncharacterized protein</fullName>
    </submittedName>
</protein>
<dbReference type="EMBL" id="BARS01057956">
    <property type="protein sequence ID" value="GAG44174.1"/>
    <property type="molecule type" value="Genomic_DNA"/>
</dbReference>
<organism evidence="1">
    <name type="scientific">marine sediment metagenome</name>
    <dbReference type="NCBI Taxonomy" id="412755"/>
    <lineage>
        <taxon>unclassified sequences</taxon>
        <taxon>metagenomes</taxon>
        <taxon>ecological metagenomes</taxon>
    </lineage>
</organism>
<sequence length="44" mass="5055">TTDMYDPSLLHAQTTKVKIKIVYLCDSETDNAVIYLDDVSFMKK</sequence>
<evidence type="ECO:0000313" key="1">
    <source>
        <dbReference type="EMBL" id="GAG44174.1"/>
    </source>
</evidence>
<reference evidence="1" key="1">
    <citation type="journal article" date="2014" name="Front. Microbiol.">
        <title>High frequency of phylogenetically diverse reductive dehalogenase-homologous genes in deep subseafloor sedimentary metagenomes.</title>
        <authorList>
            <person name="Kawai M."/>
            <person name="Futagami T."/>
            <person name="Toyoda A."/>
            <person name="Takaki Y."/>
            <person name="Nishi S."/>
            <person name="Hori S."/>
            <person name="Arai W."/>
            <person name="Tsubouchi T."/>
            <person name="Morono Y."/>
            <person name="Uchiyama I."/>
            <person name="Ito T."/>
            <person name="Fujiyama A."/>
            <person name="Inagaki F."/>
            <person name="Takami H."/>
        </authorList>
    </citation>
    <scope>NUCLEOTIDE SEQUENCE</scope>
    <source>
        <strain evidence="1">Expedition CK06-06</strain>
    </source>
</reference>
<proteinExistence type="predicted"/>